<accession>A0A9N8VMW8</accession>
<evidence type="ECO:0000313" key="1">
    <source>
        <dbReference type="EMBL" id="CAG8453838.1"/>
    </source>
</evidence>
<name>A0A9N8VMW8_9GLOM</name>
<comment type="caution">
    <text evidence="1">The sequence shown here is derived from an EMBL/GenBank/DDBJ whole genome shotgun (WGS) entry which is preliminary data.</text>
</comment>
<protein>
    <submittedName>
        <fullName evidence="1">9608_t:CDS:1</fullName>
    </submittedName>
</protein>
<gene>
    <name evidence="1" type="ORF">ALEPTO_LOCUS1164</name>
</gene>
<proteinExistence type="predicted"/>
<dbReference type="AlphaFoldDB" id="A0A9N8VMW8"/>
<evidence type="ECO:0000313" key="2">
    <source>
        <dbReference type="Proteomes" id="UP000789508"/>
    </source>
</evidence>
<organism evidence="1 2">
    <name type="scientific">Ambispora leptoticha</name>
    <dbReference type="NCBI Taxonomy" id="144679"/>
    <lineage>
        <taxon>Eukaryota</taxon>
        <taxon>Fungi</taxon>
        <taxon>Fungi incertae sedis</taxon>
        <taxon>Mucoromycota</taxon>
        <taxon>Glomeromycotina</taxon>
        <taxon>Glomeromycetes</taxon>
        <taxon>Archaeosporales</taxon>
        <taxon>Ambisporaceae</taxon>
        <taxon>Ambispora</taxon>
    </lineage>
</organism>
<sequence length="59" mass="6991">MLEHILYRESLQNQHQVQQQLPLQQPLQQQQNSNIMNPFINGTIDIFNNQSNALYNTPR</sequence>
<dbReference type="Proteomes" id="UP000789508">
    <property type="component" value="Unassembled WGS sequence"/>
</dbReference>
<reference evidence="1" key="1">
    <citation type="submission" date="2021-06" db="EMBL/GenBank/DDBJ databases">
        <authorList>
            <person name="Kallberg Y."/>
            <person name="Tangrot J."/>
            <person name="Rosling A."/>
        </authorList>
    </citation>
    <scope>NUCLEOTIDE SEQUENCE</scope>
    <source>
        <strain evidence="1">FL130A</strain>
    </source>
</reference>
<keyword evidence="2" id="KW-1185">Reference proteome</keyword>
<dbReference type="EMBL" id="CAJVPS010000115">
    <property type="protein sequence ID" value="CAG8453838.1"/>
    <property type="molecule type" value="Genomic_DNA"/>
</dbReference>